<reference evidence="1 2" key="1">
    <citation type="submission" date="2024-04" db="EMBL/GenBank/DDBJ databases">
        <authorList>
            <person name="Fracassetti M."/>
        </authorList>
    </citation>
    <scope>NUCLEOTIDE SEQUENCE [LARGE SCALE GENOMIC DNA]</scope>
</reference>
<proteinExistence type="predicted"/>
<sequence>MDPNGFSNQWGYPPPSEWYYPETPWSNQGGEDYGFGFQYQPPFYGEQPDPWAYQEQSPYQEEFLPQQEGPSDLELPMAAFTGHSAEPCYTPQPDPNYELRLLVEQIARVPERSFPEMDPHIQAIAQTDFSFPHETEDTIRSIKKHLEVIEKACSQFSQDNLYAAIQVEEEEERGNHEDVEEHTEVVTESSHDNHDQVYPLVVDHNFHHFRSDMLGSSEEMQAELIENLAWRLALRFVLEEEEQERVQKEVVEDDKSEAEGVLDLFSGVIPHEEERGVEKAIGVQAEDGVEVEEACTGHELHVISPPSFEELLSKDPFAVSLCQTKATSTSVPLGGRDGGQSMLSYLVWGNETREEKKRSRGWRLHLHQVHEPSSPATPHARDLRLHLIDENLNFKEVLAWTET</sequence>
<accession>A0AAV2G5C8</accession>
<gene>
    <name evidence="1" type="ORF">LTRI10_LOCUS45609</name>
</gene>
<dbReference type="AlphaFoldDB" id="A0AAV2G5C8"/>
<evidence type="ECO:0000313" key="2">
    <source>
        <dbReference type="Proteomes" id="UP001497516"/>
    </source>
</evidence>
<keyword evidence="2" id="KW-1185">Reference proteome</keyword>
<dbReference type="EMBL" id="OZ034821">
    <property type="protein sequence ID" value="CAL1405844.1"/>
    <property type="molecule type" value="Genomic_DNA"/>
</dbReference>
<organism evidence="1 2">
    <name type="scientific">Linum trigynum</name>
    <dbReference type="NCBI Taxonomy" id="586398"/>
    <lineage>
        <taxon>Eukaryota</taxon>
        <taxon>Viridiplantae</taxon>
        <taxon>Streptophyta</taxon>
        <taxon>Embryophyta</taxon>
        <taxon>Tracheophyta</taxon>
        <taxon>Spermatophyta</taxon>
        <taxon>Magnoliopsida</taxon>
        <taxon>eudicotyledons</taxon>
        <taxon>Gunneridae</taxon>
        <taxon>Pentapetalae</taxon>
        <taxon>rosids</taxon>
        <taxon>fabids</taxon>
        <taxon>Malpighiales</taxon>
        <taxon>Linaceae</taxon>
        <taxon>Linum</taxon>
    </lineage>
</organism>
<name>A0AAV2G5C8_9ROSI</name>
<evidence type="ECO:0000313" key="1">
    <source>
        <dbReference type="EMBL" id="CAL1405844.1"/>
    </source>
</evidence>
<protein>
    <submittedName>
        <fullName evidence="1">Uncharacterized protein</fullName>
    </submittedName>
</protein>
<dbReference type="Proteomes" id="UP001497516">
    <property type="component" value="Chromosome 8"/>
</dbReference>